<dbReference type="Pfam" id="PF08706">
    <property type="entry name" value="D5_N"/>
    <property type="match status" value="1"/>
</dbReference>
<evidence type="ECO:0000256" key="1">
    <source>
        <dbReference type="ARBA" id="ARBA00022741"/>
    </source>
</evidence>
<gene>
    <name evidence="4" type="ORF">P7H46_05195</name>
</gene>
<name>A0ABU3FGS0_9ENTE</name>
<dbReference type="InterPro" id="IPR027417">
    <property type="entry name" value="P-loop_NTPase"/>
</dbReference>
<sequence>MEEDIFDFIEETQVEINEQQPATTLEELKQLLSRTGEQWKEEHATEKQNKETGAIEKIIPRIPPRKVADILSKECQFILIDEDNPELAPLAVYDLDNGIYQKGERFINRLSMSVERSLTLQQCNTIQHYLTTESEEKQRTTDKNLIVVNNGIYNRVTQRLEPFSSEYVFVNKIATDYIENATEPYFKDWNFSNWIKELSDGNASKEKLLWQLFAVAINANYVSEIAVFFLSEDGKTGKSTFQRLISNLVGSSNTSSLKIKEFESDFKLASAYGKSLVIGDDNNPKDFNETSENFKSVVTGDNVLLNPKGREPFSTTLTPFVIQSMNGLPRFRDISDGLQRRLRIIRFNHVYKGDKNNREIKEKYIYDKRLLQFILYHAINMEFVEVEDTAESKEAVYELVLENNSVLSFFEDKFQELESERLPMKFLFKFFQAYCDYENQPTGMK</sequence>
<evidence type="ECO:0000259" key="3">
    <source>
        <dbReference type="PROSITE" id="PS51206"/>
    </source>
</evidence>
<reference evidence="4 5" key="1">
    <citation type="submission" date="2023-03" db="EMBL/GenBank/DDBJ databases">
        <authorList>
            <person name="Shen W."/>
            <person name="Cai J."/>
        </authorList>
    </citation>
    <scope>NUCLEOTIDE SEQUENCE [LARGE SCALE GENOMIC DNA]</scope>
    <source>
        <strain evidence="4 5">Y59</strain>
    </source>
</reference>
<dbReference type="EMBL" id="JARQAZ010000004">
    <property type="protein sequence ID" value="MDT2770239.1"/>
    <property type="molecule type" value="Genomic_DNA"/>
</dbReference>
<dbReference type="Pfam" id="PF19263">
    <property type="entry name" value="DUF5906"/>
    <property type="match status" value="1"/>
</dbReference>
<dbReference type="InterPro" id="IPR006500">
    <property type="entry name" value="Helicase_put_C_phage/plasmid"/>
</dbReference>
<dbReference type="SMART" id="SM00885">
    <property type="entry name" value="D5_N"/>
    <property type="match status" value="1"/>
</dbReference>
<comment type="caution">
    <text evidence="4">The sequence shown here is derived from an EMBL/GenBank/DDBJ whole genome shotgun (WGS) entry which is preliminary data.</text>
</comment>
<dbReference type="Pfam" id="PF03288">
    <property type="entry name" value="Pox_D5"/>
    <property type="match status" value="1"/>
</dbReference>
<proteinExistence type="predicted"/>
<protein>
    <submittedName>
        <fullName evidence="4">Phage/plasmid primase, P4 family</fullName>
    </submittedName>
</protein>
<accession>A0ABU3FGS0</accession>
<evidence type="ECO:0000256" key="2">
    <source>
        <dbReference type="ARBA" id="ARBA00022840"/>
    </source>
</evidence>
<dbReference type="PROSITE" id="PS51206">
    <property type="entry name" value="SF3_HELICASE_1"/>
    <property type="match status" value="1"/>
</dbReference>
<dbReference type="InterPro" id="IPR004968">
    <property type="entry name" value="DNA_primase/NTPase_C"/>
</dbReference>
<organism evidence="4 5">
    <name type="scientific">Enterococcus pseudoavium</name>
    <dbReference type="NCBI Taxonomy" id="44007"/>
    <lineage>
        <taxon>Bacteria</taxon>
        <taxon>Bacillati</taxon>
        <taxon>Bacillota</taxon>
        <taxon>Bacilli</taxon>
        <taxon>Lactobacillales</taxon>
        <taxon>Enterococcaceae</taxon>
        <taxon>Enterococcus</taxon>
    </lineage>
</organism>
<dbReference type="Gene3D" id="3.40.50.300">
    <property type="entry name" value="P-loop containing nucleotide triphosphate hydrolases"/>
    <property type="match status" value="1"/>
</dbReference>
<dbReference type="NCBIfam" id="TIGR01613">
    <property type="entry name" value="primase_Cterm"/>
    <property type="match status" value="1"/>
</dbReference>
<dbReference type="Proteomes" id="UP001269061">
    <property type="component" value="Unassembled WGS sequence"/>
</dbReference>
<dbReference type="InterPro" id="IPR014818">
    <property type="entry name" value="Phage/plasmid_primase_P4_C"/>
</dbReference>
<dbReference type="RefSeq" id="WP_311815496.1">
    <property type="nucleotide sequence ID" value="NZ_JARQAZ010000004.1"/>
</dbReference>
<evidence type="ECO:0000313" key="5">
    <source>
        <dbReference type="Proteomes" id="UP001269061"/>
    </source>
</evidence>
<keyword evidence="5" id="KW-1185">Reference proteome</keyword>
<feature type="domain" description="SF3 helicase" evidence="3">
    <location>
        <begin position="204"/>
        <end position="360"/>
    </location>
</feature>
<keyword evidence="1" id="KW-0547">Nucleotide-binding</keyword>
<dbReference type="SUPFAM" id="SSF52540">
    <property type="entry name" value="P-loop containing nucleoside triphosphate hydrolases"/>
    <property type="match status" value="1"/>
</dbReference>
<evidence type="ECO:0000313" key="4">
    <source>
        <dbReference type="EMBL" id="MDT2770239.1"/>
    </source>
</evidence>
<dbReference type="InterPro" id="IPR014015">
    <property type="entry name" value="Helicase_SF3_DNA-vir"/>
</dbReference>
<dbReference type="InterPro" id="IPR045455">
    <property type="entry name" value="NrS-1_pol-like_helicase"/>
</dbReference>
<keyword evidence="2" id="KW-0067">ATP-binding</keyword>